<organism evidence="1 2">
    <name type="scientific">Pyrus ussuriensis x Pyrus communis</name>
    <dbReference type="NCBI Taxonomy" id="2448454"/>
    <lineage>
        <taxon>Eukaryota</taxon>
        <taxon>Viridiplantae</taxon>
        <taxon>Streptophyta</taxon>
        <taxon>Embryophyta</taxon>
        <taxon>Tracheophyta</taxon>
        <taxon>Spermatophyta</taxon>
        <taxon>Magnoliopsida</taxon>
        <taxon>eudicotyledons</taxon>
        <taxon>Gunneridae</taxon>
        <taxon>Pentapetalae</taxon>
        <taxon>rosids</taxon>
        <taxon>fabids</taxon>
        <taxon>Rosales</taxon>
        <taxon>Rosaceae</taxon>
        <taxon>Amygdaloideae</taxon>
        <taxon>Maleae</taxon>
        <taxon>Pyrus</taxon>
    </lineage>
</organism>
<dbReference type="AlphaFoldDB" id="A0A5N5G2L8"/>
<evidence type="ECO:0000313" key="2">
    <source>
        <dbReference type="Proteomes" id="UP000327157"/>
    </source>
</evidence>
<reference evidence="1 2" key="2">
    <citation type="submission" date="2019-11" db="EMBL/GenBank/DDBJ databases">
        <title>A de novo genome assembly of a pear dwarfing rootstock.</title>
        <authorList>
            <person name="Wang F."/>
            <person name="Wang J."/>
            <person name="Li S."/>
            <person name="Zhang Y."/>
            <person name="Fang M."/>
            <person name="Ma L."/>
            <person name="Zhao Y."/>
            <person name="Jiang S."/>
        </authorList>
    </citation>
    <scope>NUCLEOTIDE SEQUENCE [LARGE SCALE GENOMIC DNA]</scope>
    <source>
        <strain evidence="1">S2</strain>
        <tissue evidence="1">Leaf</tissue>
    </source>
</reference>
<comment type="caution">
    <text evidence="1">The sequence shown here is derived from an EMBL/GenBank/DDBJ whole genome shotgun (WGS) entry which is preliminary data.</text>
</comment>
<reference evidence="1 2" key="1">
    <citation type="submission" date="2019-09" db="EMBL/GenBank/DDBJ databases">
        <authorList>
            <person name="Ou C."/>
        </authorList>
    </citation>
    <scope>NUCLEOTIDE SEQUENCE [LARGE SCALE GENOMIC DNA]</scope>
    <source>
        <strain evidence="1">S2</strain>
        <tissue evidence="1">Leaf</tissue>
    </source>
</reference>
<name>A0A5N5G2L8_9ROSA</name>
<evidence type="ECO:0000313" key="1">
    <source>
        <dbReference type="EMBL" id="KAB2609629.1"/>
    </source>
</evidence>
<dbReference type="EMBL" id="SMOL01000535">
    <property type="protein sequence ID" value="KAB2609629.1"/>
    <property type="molecule type" value="Genomic_DNA"/>
</dbReference>
<protein>
    <submittedName>
        <fullName evidence="1">Uncharacterized protein</fullName>
    </submittedName>
</protein>
<dbReference type="Proteomes" id="UP000327157">
    <property type="component" value="Unassembled WGS sequence"/>
</dbReference>
<dbReference type="OrthoDB" id="10350554at2759"/>
<keyword evidence="2" id="KW-1185">Reference proteome</keyword>
<proteinExistence type="predicted"/>
<gene>
    <name evidence="1" type="ORF">D8674_042865</name>
</gene>
<accession>A0A5N5G2L8</accession>
<sequence length="120" mass="13729">MCFRGMCFWMGIEQDKEISVYDTFDDPEGGRGEFVGYVNSIVSVKGRNHKPESMENNCSDKDGDAMVAIQPADVSHRIKKVMEGLRAEFGAFPCKQFYAIFKPPLREVDGRRRGKKLENW</sequence>